<evidence type="ECO:0000313" key="13">
    <source>
        <dbReference type="Proteomes" id="UP001162480"/>
    </source>
</evidence>
<feature type="region of interest" description="Disordered" evidence="9">
    <location>
        <begin position="357"/>
        <end position="390"/>
    </location>
</feature>
<evidence type="ECO:0000256" key="1">
    <source>
        <dbReference type="ARBA" id="ARBA00004141"/>
    </source>
</evidence>
<dbReference type="PROSITE" id="PS50262">
    <property type="entry name" value="G_PROTEIN_RECEP_F1_2"/>
    <property type="match status" value="1"/>
</dbReference>
<dbReference type="SUPFAM" id="SSF81321">
    <property type="entry name" value="Family A G protein-coupled receptor-like"/>
    <property type="match status" value="1"/>
</dbReference>
<keyword evidence="4 8" id="KW-0297">G-protein coupled receptor</keyword>
<feature type="transmembrane region" description="Helical" evidence="10">
    <location>
        <begin position="90"/>
        <end position="114"/>
    </location>
</feature>
<keyword evidence="3 10" id="KW-1133">Transmembrane helix</keyword>
<dbReference type="PANTHER" id="PTHR24238">
    <property type="entry name" value="G-PROTEIN COUPLED RECEPTOR"/>
    <property type="match status" value="1"/>
</dbReference>
<dbReference type="PROSITE" id="PS00237">
    <property type="entry name" value="G_PROTEIN_RECEP_F1_1"/>
    <property type="match status" value="1"/>
</dbReference>
<dbReference type="GO" id="GO:0016020">
    <property type="term" value="C:membrane"/>
    <property type="evidence" value="ECO:0007669"/>
    <property type="project" value="UniProtKB-SubCell"/>
</dbReference>
<comment type="similarity">
    <text evidence="8">Belongs to the G-protein coupled receptor 1 family.</text>
</comment>
<evidence type="ECO:0000256" key="2">
    <source>
        <dbReference type="ARBA" id="ARBA00022692"/>
    </source>
</evidence>
<keyword evidence="7 8" id="KW-0807">Transducer</keyword>
<evidence type="ECO:0000256" key="6">
    <source>
        <dbReference type="ARBA" id="ARBA00023170"/>
    </source>
</evidence>
<dbReference type="Pfam" id="PF00001">
    <property type="entry name" value="7tm_1"/>
    <property type="match status" value="1"/>
</dbReference>
<dbReference type="GO" id="GO:0004930">
    <property type="term" value="F:G protein-coupled receptor activity"/>
    <property type="evidence" value="ECO:0007669"/>
    <property type="project" value="UniProtKB-KW"/>
</dbReference>
<evidence type="ECO:0000256" key="10">
    <source>
        <dbReference type="SAM" id="Phobius"/>
    </source>
</evidence>
<evidence type="ECO:0000256" key="7">
    <source>
        <dbReference type="ARBA" id="ARBA00023224"/>
    </source>
</evidence>
<dbReference type="Gene3D" id="1.20.1070.10">
    <property type="entry name" value="Rhodopsin 7-helix transmembrane proteins"/>
    <property type="match status" value="1"/>
</dbReference>
<evidence type="ECO:0000256" key="3">
    <source>
        <dbReference type="ARBA" id="ARBA00022989"/>
    </source>
</evidence>
<keyword evidence="5 10" id="KW-0472">Membrane</keyword>
<dbReference type="EMBL" id="OX597825">
    <property type="protein sequence ID" value="CAI9731154.1"/>
    <property type="molecule type" value="Genomic_DNA"/>
</dbReference>
<evidence type="ECO:0000256" key="5">
    <source>
        <dbReference type="ARBA" id="ARBA00023136"/>
    </source>
</evidence>
<evidence type="ECO:0000259" key="11">
    <source>
        <dbReference type="PROSITE" id="PS50262"/>
    </source>
</evidence>
<protein>
    <submittedName>
        <fullName evidence="12">Orexin receptor type 2-like</fullName>
    </submittedName>
</protein>
<keyword evidence="6 8" id="KW-0675">Receptor</keyword>
<evidence type="ECO:0000256" key="4">
    <source>
        <dbReference type="ARBA" id="ARBA00023040"/>
    </source>
</evidence>
<dbReference type="AlphaFoldDB" id="A0AA36BBM5"/>
<evidence type="ECO:0000256" key="9">
    <source>
        <dbReference type="SAM" id="MobiDB-lite"/>
    </source>
</evidence>
<comment type="subcellular location">
    <subcellularLocation>
        <location evidence="1">Membrane</location>
        <topology evidence="1">Multi-pass membrane protein</topology>
    </subcellularLocation>
</comment>
<dbReference type="InterPro" id="IPR000276">
    <property type="entry name" value="GPCR_Rhodpsn"/>
</dbReference>
<keyword evidence="13" id="KW-1185">Reference proteome</keyword>
<feature type="transmembrane region" description="Helical" evidence="10">
    <location>
        <begin position="206"/>
        <end position="229"/>
    </location>
</feature>
<dbReference type="PANTHER" id="PTHR24238:SF47">
    <property type="entry name" value="ECDYSTEROIDS_DOPAMINE RECEPTOR-RELATED"/>
    <property type="match status" value="1"/>
</dbReference>
<dbReference type="CDD" id="cd00637">
    <property type="entry name" value="7tm_classA_rhodopsin-like"/>
    <property type="match status" value="1"/>
</dbReference>
<feature type="transmembrane region" description="Helical" evidence="10">
    <location>
        <begin position="298"/>
        <end position="322"/>
    </location>
</feature>
<evidence type="ECO:0000313" key="12">
    <source>
        <dbReference type="EMBL" id="CAI9731154.1"/>
    </source>
</evidence>
<gene>
    <name evidence="12" type="ORF">OCTVUL_1B008092</name>
</gene>
<reference evidence="12" key="1">
    <citation type="submission" date="2023-08" db="EMBL/GenBank/DDBJ databases">
        <authorList>
            <person name="Alioto T."/>
            <person name="Alioto T."/>
            <person name="Gomez Garrido J."/>
        </authorList>
    </citation>
    <scope>NUCLEOTIDE SEQUENCE</scope>
</reference>
<proteinExistence type="inferred from homology"/>
<dbReference type="Proteomes" id="UP001162480">
    <property type="component" value="Chromosome 12"/>
</dbReference>
<organism evidence="12 13">
    <name type="scientific">Octopus vulgaris</name>
    <name type="common">Common octopus</name>
    <dbReference type="NCBI Taxonomy" id="6645"/>
    <lineage>
        <taxon>Eukaryota</taxon>
        <taxon>Metazoa</taxon>
        <taxon>Spiralia</taxon>
        <taxon>Lophotrochozoa</taxon>
        <taxon>Mollusca</taxon>
        <taxon>Cephalopoda</taxon>
        <taxon>Coleoidea</taxon>
        <taxon>Octopodiformes</taxon>
        <taxon>Octopoda</taxon>
        <taxon>Incirrata</taxon>
        <taxon>Octopodidae</taxon>
        <taxon>Octopus</taxon>
    </lineage>
</organism>
<feature type="transmembrane region" description="Helical" evidence="10">
    <location>
        <begin position="126"/>
        <end position="149"/>
    </location>
</feature>
<evidence type="ECO:0000256" key="8">
    <source>
        <dbReference type="RuleBase" id="RU000688"/>
    </source>
</evidence>
<name>A0AA36BBM5_OCTVU</name>
<dbReference type="InterPro" id="IPR017452">
    <property type="entry name" value="GPCR_Rhodpsn_7TM"/>
</dbReference>
<sequence>MNYTFLLMEHSVDILEGSGYKERKMNRARNKKQPDDECSKGVIVTMGVVSKCYRMENAVTHLPGMANRTEETDVNVATISNSSGEYEWRVYVLIVQLLTFSVLGSIGNAIVVYIYSNKKEKVTSNIFIISLAIVDLFTCMVVIPFTVIVESLEYKVVYDGFCKMYFFLITSNVPFSMFIMVAIAFDRYFCICHPFLGVMTVKRAKILISTLGLSAIGLGVFTSLMHGMYKKYEIPGDYNTTVGSLDIRTEAYNDTLLFGFENRLKSSPVPSYTYNYSAECGPNIIIINESTRKAYQKFYSFLFLVSFLIIAVLYALIVRFVVLKRSWRNKTKYTAPTSTTVTQDTVLDETCENNATEATKAGKKDTVKNGKDGASKRTQRKHDKVKERTQSSNLKIAGVLFVVTLDTSRGSNSEEPI</sequence>
<feature type="domain" description="G-protein coupled receptors family 1 profile" evidence="11">
    <location>
        <begin position="107"/>
        <end position="321"/>
    </location>
</feature>
<accession>A0AA36BBM5</accession>
<keyword evidence="2 8" id="KW-0812">Transmembrane</keyword>
<feature type="compositionally biased region" description="Basic and acidic residues" evidence="9">
    <location>
        <begin position="360"/>
        <end position="375"/>
    </location>
</feature>
<dbReference type="PRINTS" id="PR00237">
    <property type="entry name" value="GPCRRHODOPSN"/>
</dbReference>
<feature type="transmembrane region" description="Helical" evidence="10">
    <location>
        <begin position="164"/>
        <end position="185"/>
    </location>
</feature>